<keyword evidence="2" id="KW-0472">Membrane</keyword>
<feature type="region of interest" description="Disordered" evidence="1">
    <location>
        <begin position="111"/>
        <end position="146"/>
    </location>
</feature>
<dbReference type="AlphaFoldDB" id="A0A2N5M6Z9"/>
<feature type="compositionally biased region" description="Polar residues" evidence="1">
    <location>
        <begin position="238"/>
        <end position="261"/>
    </location>
</feature>
<dbReference type="EMBL" id="PGUY01000027">
    <property type="protein sequence ID" value="PLT30148.1"/>
    <property type="molecule type" value="Genomic_DNA"/>
</dbReference>
<dbReference type="Proteomes" id="UP000234748">
    <property type="component" value="Unassembled WGS sequence"/>
</dbReference>
<name>A0A2N5M6Z9_9BACI</name>
<evidence type="ECO:0000256" key="1">
    <source>
        <dbReference type="SAM" id="MobiDB-lite"/>
    </source>
</evidence>
<reference evidence="3 4" key="1">
    <citation type="submission" date="2017-11" db="EMBL/GenBank/DDBJ databases">
        <title>Comparitive Functional Genomics of Dry Heat Resistant strains isolated from the Viking Spacecraft.</title>
        <authorList>
            <person name="Seuylemezian A."/>
            <person name="Cooper K."/>
            <person name="Vaishampayan P."/>
        </authorList>
    </citation>
    <scope>NUCLEOTIDE SEQUENCE [LARGE SCALE GENOMIC DNA]</scope>
    <source>
        <strain evidence="3 4">V1-29</strain>
    </source>
</reference>
<dbReference type="Gene3D" id="3.30.70.60">
    <property type="match status" value="1"/>
</dbReference>
<keyword evidence="2" id="KW-1133">Transmembrane helix</keyword>
<dbReference type="RefSeq" id="WP_101641332.1">
    <property type="nucleotide sequence ID" value="NZ_PGUY01000027.1"/>
</dbReference>
<comment type="caution">
    <text evidence="3">The sequence shown here is derived from an EMBL/GenBank/DDBJ whole genome shotgun (WGS) entry which is preliminary data.</text>
</comment>
<feature type="region of interest" description="Disordered" evidence="1">
    <location>
        <begin position="224"/>
        <end position="261"/>
    </location>
</feature>
<protein>
    <submittedName>
        <fullName evidence="3">Pilus assembly protein PilO</fullName>
    </submittedName>
</protein>
<sequence length="261" mass="28996">MANRAFTKKQTIIFLLALLLGASLVAFLYFKLLYPVQNSVDIKRSELESEKKMAEVLMSKGNSAQETTFESTMELQKHLPVKPLVEQIVLELEKAEITSNSFIVSMNVHEDEEAAPGEEQEAAEAEEDLNHQDTGGEQDENSSEVLPKGLKKVDIEMTVQSLTYQDLENFIAALENSVRIMKVTDLKFNGGVEIMTIEQNPERLSYSVTVSAFYHPGLTDLIKELPPMDSPAPAKKTNPFNNDSELPEPGNSTSETSSIEP</sequence>
<dbReference type="InterPro" id="IPR014717">
    <property type="entry name" value="Transl_elong_EF1B/ribsomal_bS6"/>
</dbReference>
<evidence type="ECO:0000313" key="3">
    <source>
        <dbReference type="EMBL" id="PLT30148.1"/>
    </source>
</evidence>
<organism evidence="3 4">
    <name type="scientific">Peribacillus deserti</name>
    <dbReference type="NCBI Taxonomy" id="673318"/>
    <lineage>
        <taxon>Bacteria</taxon>
        <taxon>Bacillati</taxon>
        <taxon>Bacillota</taxon>
        <taxon>Bacilli</taxon>
        <taxon>Bacillales</taxon>
        <taxon>Bacillaceae</taxon>
        <taxon>Peribacillus</taxon>
    </lineage>
</organism>
<proteinExistence type="predicted"/>
<accession>A0A2N5M6Z9</accession>
<evidence type="ECO:0000256" key="2">
    <source>
        <dbReference type="SAM" id="Phobius"/>
    </source>
</evidence>
<feature type="compositionally biased region" description="Acidic residues" evidence="1">
    <location>
        <begin position="111"/>
        <end position="127"/>
    </location>
</feature>
<dbReference type="OrthoDB" id="2427034at2"/>
<feature type="transmembrane region" description="Helical" evidence="2">
    <location>
        <begin position="12"/>
        <end position="34"/>
    </location>
</feature>
<evidence type="ECO:0000313" key="4">
    <source>
        <dbReference type="Proteomes" id="UP000234748"/>
    </source>
</evidence>
<keyword evidence="4" id="KW-1185">Reference proteome</keyword>
<gene>
    <name evidence="3" type="ORF">CUU66_08885</name>
</gene>
<keyword evidence="2" id="KW-0812">Transmembrane</keyword>